<feature type="region of interest" description="Disordered" evidence="1">
    <location>
        <begin position="50"/>
        <end position="78"/>
    </location>
</feature>
<sequence length="78" mass="8027">MLLQILFSRKGGKKSGKREEESVTLAGVGGGEASLPSPFGDVKAVRAPVSGSTGAAKTDKTRCGPKRGAGRITALHKY</sequence>
<dbReference type="AlphaFoldDB" id="A0AAV4QHI6"/>
<proteinExistence type="predicted"/>
<reference evidence="2 3" key="1">
    <citation type="submission" date="2021-06" db="EMBL/GenBank/DDBJ databases">
        <title>Caerostris darwini draft genome.</title>
        <authorList>
            <person name="Kono N."/>
            <person name="Arakawa K."/>
        </authorList>
    </citation>
    <scope>NUCLEOTIDE SEQUENCE [LARGE SCALE GENOMIC DNA]</scope>
</reference>
<evidence type="ECO:0000313" key="2">
    <source>
        <dbReference type="EMBL" id="GIY06798.1"/>
    </source>
</evidence>
<organism evidence="2 3">
    <name type="scientific">Caerostris darwini</name>
    <dbReference type="NCBI Taxonomy" id="1538125"/>
    <lineage>
        <taxon>Eukaryota</taxon>
        <taxon>Metazoa</taxon>
        <taxon>Ecdysozoa</taxon>
        <taxon>Arthropoda</taxon>
        <taxon>Chelicerata</taxon>
        <taxon>Arachnida</taxon>
        <taxon>Araneae</taxon>
        <taxon>Araneomorphae</taxon>
        <taxon>Entelegynae</taxon>
        <taxon>Araneoidea</taxon>
        <taxon>Araneidae</taxon>
        <taxon>Caerostris</taxon>
    </lineage>
</organism>
<protein>
    <submittedName>
        <fullName evidence="2">Uncharacterized protein</fullName>
    </submittedName>
</protein>
<accession>A0AAV4QHI6</accession>
<name>A0AAV4QHI6_9ARAC</name>
<evidence type="ECO:0000313" key="3">
    <source>
        <dbReference type="Proteomes" id="UP001054837"/>
    </source>
</evidence>
<comment type="caution">
    <text evidence="2">The sequence shown here is derived from an EMBL/GenBank/DDBJ whole genome shotgun (WGS) entry which is preliminary data.</text>
</comment>
<feature type="compositionally biased region" description="Basic residues" evidence="1">
    <location>
        <begin position="63"/>
        <end position="78"/>
    </location>
</feature>
<gene>
    <name evidence="2" type="ORF">CDAR_76421</name>
</gene>
<dbReference type="EMBL" id="BPLQ01004264">
    <property type="protein sequence ID" value="GIY06798.1"/>
    <property type="molecule type" value="Genomic_DNA"/>
</dbReference>
<dbReference type="Proteomes" id="UP001054837">
    <property type="component" value="Unassembled WGS sequence"/>
</dbReference>
<feature type="region of interest" description="Disordered" evidence="1">
    <location>
        <begin position="10"/>
        <end position="30"/>
    </location>
</feature>
<evidence type="ECO:0000256" key="1">
    <source>
        <dbReference type="SAM" id="MobiDB-lite"/>
    </source>
</evidence>
<keyword evidence="3" id="KW-1185">Reference proteome</keyword>